<comment type="caution">
    <text evidence="1">The sequence shown here is derived from an EMBL/GenBank/DDBJ whole genome shotgun (WGS) entry which is preliminary data.</text>
</comment>
<evidence type="ECO:0000313" key="1">
    <source>
        <dbReference type="EMBL" id="EGD10898.1"/>
    </source>
</evidence>
<dbReference type="Proteomes" id="UP000003299">
    <property type="component" value="Unassembled WGS sequence"/>
</dbReference>
<dbReference type="EMBL" id="AEQV01000016">
    <property type="protein sequence ID" value="EGD10898.1"/>
    <property type="molecule type" value="Genomic_DNA"/>
</dbReference>
<gene>
    <name evidence="1" type="ORF">XVE_0689</name>
</gene>
<reference evidence="1 2" key="1">
    <citation type="journal article" date="2011" name="BMC Genomics">
        <title>Comparative genomics reveals diversity among xanthomonads infecting tomato and pepper.</title>
        <authorList>
            <person name="Potnis N."/>
            <person name="Krasileva K."/>
            <person name="Chow V."/>
            <person name="Almeida N.F."/>
            <person name="Patil P.B."/>
            <person name="Ryan R.P."/>
            <person name="Sharlach M."/>
            <person name="Behlau F."/>
            <person name="Dow J.M."/>
            <person name="Momol M.T."/>
            <person name="White F.F."/>
            <person name="Preston J.F."/>
            <person name="Vinatzer B.A."/>
            <person name="Koebnik R."/>
            <person name="Setubal J.C."/>
            <person name="Norman D.J."/>
            <person name="Staskawicz B.J."/>
            <person name="Jones J.B."/>
        </authorList>
    </citation>
    <scope>NUCLEOTIDE SEQUENCE [LARGE SCALE GENOMIC DNA]</scope>
    <source>
        <strain evidence="1 2">ATCC 35937</strain>
    </source>
</reference>
<accession>F0B9D7</accession>
<evidence type="ECO:0000313" key="2">
    <source>
        <dbReference type="Proteomes" id="UP000003299"/>
    </source>
</evidence>
<proteinExistence type="predicted"/>
<protein>
    <submittedName>
        <fullName evidence="1">Uncharacterized protein</fullName>
    </submittedName>
</protein>
<organism evidence="1 2">
    <name type="scientific">Xanthomonas vesicatoria ATCC 35937</name>
    <dbReference type="NCBI Taxonomy" id="925775"/>
    <lineage>
        <taxon>Bacteria</taxon>
        <taxon>Pseudomonadati</taxon>
        <taxon>Pseudomonadota</taxon>
        <taxon>Gammaproteobacteria</taxon>
        <taxon>Lysobacterales</taxon>
        <taxon>Lysobacteraceae</taxon>
        <taxon>Xanthomonas</taxon>
    </lineage>
</organism>
<dbReference type="AlphaFoldDB" id="F0B9D7"/>
<sequence>MHTSHFIQRNRLPGALGAASFACTAKQAVRTIIG</sequence>
<name>F0B9D7_9XANT</name>